<protein>
    <submittedName>
        <fullName evidence="1">Uncharacterized protein</fullName>
    </submittedName>
</protein>
<dbReference type="InterPro" id="IPR052637">
    <property type="entry name" value="KLHDC3-like"/>
</dbReference>
<dbReference type="GO" id="GO:0003682">
    <property type="term" value="F:chromatin binding"/>
    <property type="evidence" value="ECO:0007669"/>
    <property type="project" value="InterPro"/>
</dbReference>
<dbReference type="Pfam" id="PF24681">
    <property type="entry name" value="Kelch_KLHDC2_KLHL20_DRC7"/>
    <property type="match status" value="1"/>
</dbReference>
<sequence>MHWVLNLGQGKSPCRVNHASVSVGEYIYSFGGYSQQSTSTELKSRNPIDVHVLDTITLKWIKRSLPKETDSQYEQTPYFRYGHTCVQHKNLIYLWGGRSDWTNNLCNNLFKYDPSNHLWTIVEINGQKPDGRDGHSACIKDDSMYIFGGFVQNTKRFSNEINEFNFKTSSWTLIEHKSDVRPFWRDFHTASIIDNDMYIFGGRMDTGRTRFTGDNFYSNDLYSFNLKNRQWNLLIPDQTHISQDSPEYILSPDGRRSHSAVVYNNKIIIFGGYQENIHRHFNDLYEYDPKVNKWNLIKPKGIPPSLRRRHGCNIVNSQMIIFGGTGPRRSEVLDLRNAIQAVDLIVEPILERRLLNNIDHAEFERLLQTFERNLTYVQNAVRERNNLDFEELNNVLIATRIRLNNLRNAPFEALPAPQIDQNPLNEPNQNEENNQIDLAEDDEIEFFDSDTDDLINEETDEDDDAGLISLSDLHILELDIPTLKTLSRLNIIKNKLDYKSLPKVLIDEIQSWH</sequence>
<dbReference type="Gene3D" id="2.120.10.80">
    <property type="entry name" value="Kelch-type beta propeller"/>
    <property type="match status" value="2"/>
</dbReference>
<evidence type="ECO:0000313" key="2">
    <source>
        <dbReference type="Proteomes" id="UP000663879"/>
    </source>
</evidence>
<organism evidence="1 2">
    <name type="scientific">Brachionus calyciflorus</name>
    <dbReference type="NCBI Taxonomy" id="104777"/>
    <lineage>
        <taxon>Eukaryota</taxon>
        <taxon>Metazoa</taxon>
        <taxon>Spiralia</taxon>
        <taxon>Gnathifera</taxon>
        <taxon>Rotifera</taxon>
        <taxon>Eurotatoria</taxon>
        <taxon>Monogononta</taxon>
        <taxon>Pseudotrocha</taxon>
        <taxon>Ploima</taxon>
        <taxon>Brachionidae</taxon>
        <taxon>Brachionus</taxon>
    </lineage>
</organism>
<dbReference type="OrthoDB" id="432528at2759"/>
<accession>A0A814L003</accession>
<dbReference type="PANTHER" id="PTHR46461:SF1">
    <property type="entry name" value="KELCH DOMAIN-CONTAINING PROTEIN 3"/>
    <property type="match status" value="1"/>
</dbReference>
<name>A0A814L003_9BILA</name>
<dbReference type="EMBL" id="CAJNOC010005686">
    <property type="protein sequence ID" value="CAF1059137.1"/>
    <property type="molecule type" value="Genomic_DNA"/>
</dbReference>
<dbReference type="InterPro" id="IPR015915">
    <property type="entry name" value="Kelch-typ_b-propeller"/>
</dbReference>
<dbReference type="SUPFAM" id="SSF117281">
    <property type="entry name" value="Kelch motif"/>
    <property type="match status" value="1"/>
</dbReference>
<dbReference type="Pfam" id="PF07646">
    <property type="entry name" value="Kelch_2"/>
    <property type="match status" value="1"/>
</dbReference>
<dbReference type="SUPFAM" id="SSF50965">
    <property type="entry name" value="Galactose oxidase, central domain"/>
    <property type="match status" value="1"/>
</dbReference>
<dbReference type="GO" id="GO:0005737">
    <property type="term" value="C:cytoplasm"/>
    <property type="evidence" value="ECO:0007669"/>
    <property type="project" value="TreeGrafter"/>
</dbReference>
<comment type="caution">
    <text evidence="1">The sequence shown here is derived from an EMBL/GenBank/DDBJ whole genome shotgun (WGS) entry which is preliminary data.</text>
</comment>
<proteinExistence type="predicted"/>
<dbReference type="AlphaFoldDB" id="A0A814L003"/>
<dbReference type="Proteomes" id="UP000663879">
    <property type="component" value="Unassembled WGS sequence"/>
</dbReference>
<dbReference type="InterPro" id="IPR011498">
    <property type="entry name" value="Kelch_2"/>
</dbReference>
<dbReference type="InterPro" id="IPR011043">
    <property type="entry name" value="Gal_Oxase/kelch_b-propeller"/>
</dbReference>
<gene>
    <name evidence="1" type="ORF">OXX778_LOCUS19197</name>
</gene>
<keyword evidence="2" id="KW-1185">Reference proteome</keyword>
<dbReference type="PANTHER" id="PTHR46461">
    <property type="entry name" value="KELCH DOMAIN-CONTAINING PROTEIN 3"/>
    <property type="match status" value="1"/>
</dbReference>
<evidence type="ECO:0000313" key="1">
    <source>
        <dbReference type="EMBL" id="CAF1059137.1"/>
    </source>
</evidence>
<reference evidence="1" key="1">
    <citation type="submission" date="2021-02" db="EMBL/GenBank/DDBJ databases">
        <authorList>
            <person name="Nowell W R."/>
        </authorList>
    </citation>
    <scope>NUCLEOTIDE SEQUENCE</scope>
    <source>
        <strain evidence="1">Ploen Becks lab</strain>
    </source>
</reference>